<feature type="compositionally biased region" description="Low complexity" evidence="1">
    <location>
        <begin position="261"/>
        <end position="294"/>
    </location>
</feature>
<dbReference type="GeneID" id="30025098"/>
<dbReference type="OrthoDB" id="5415867at2759"/>
<protein>
    <submittedName>
        <fullName evidence="3">Extracellular serine-rich protein</fullName>
    </submittedName>
</protein>
<evidence type="ECO:0000313" key="4">
    <source>
        <dbReference type="Proteomes" id="UP000076744"/>
    </source>
</evidence>
<feature type="compositionally biased region" description="Polar residues" evidence="1">
    <location>
        <begin position="168"/>
        <end position="205"/>
    </location>
</feature>
<dbReference type="PANTHER" id="PTHR34883">
    <property type="entry name" value="SERINE-RICH PROTEIN, PUTATIVE-RELATED-RELATED"/>
    <property type="match status" value="1"/>
</dbReference>
<feature type="compositionally biased region" description="Low complexity" evidence="1">
    <location>
        <begin position="305"/>
        <end position="329"/>
    </location>
</feature>
<dbReference type="Gene3D" id="2.60.40.420">
    <property type="entry name" value="Cupredoxins - blue copper proteins"/>
    <property type="match status" value="1"/>
</dbReference>
<evidence type="ECO:0000256" key="1">
    <source>
        <dbReference type="SAM" id="MobiDB-lite"/>
    </source>
</evidence>
<keyword evidence="4" id="KW-1185">Reference proteome</keyword>
<dbReference type="InterPro" id="IPR008972">
    <property type="entry name" value="Cupredoxin"/>
</dbReference>
<organism evidence="3 4">
    <name type="scientific">Cordyceps fumosorosea (strain ARSEF 2679)</name>
    <name type="common">Isaria fumosorosea</name>
    <dbReference type="NCBI Taxonomy" id="1081104"/>
    <lineage>
        <taxon>Eukaryota</taxon>
        <taxon>Fungi</taxon>
        <taxon>Dikarya</taxon>
        <taxon>Ascomycota</taxon>
        <taxon>Pezizomycotina</taxon>
        <taxon>Sordariomycetes</taxon>
        <taxon>Hypocreomycetidae</taxon>
        <taxon>Hypocreales</taxon>
        <taxon>Cordycipitaceae</taxon>
        <taxon>Cordyceps</taxon>
    </lineage>
</organism>
<dbReference type="EMBL" id="AZHB01000036">
    <property type="protein sequence ID" value="OAA53325.1"/>
    <property type="molecule type" value="Genomic_DNA"/>
</dbReference>
<proteinExistence type="predicted"/>
<feature type="compositionally biased region" description="Polar residues" evidence="1">
    <location>
        <begin position="295"/>
        <end position="304"/>
    </location>
</feature>
<feature type="region of interest" description="Disordered" evidence="1">
    <location>
        <begin position="164"/>
        <end position="338"/>
    </location>
</feature>
<accession>A0A162I7F6</accession>
<feature type="chain" id="PRO_5007835593" evidence="2">
    <location>
        <begin position="19"/>
        <end position="362"/>
    </location>
</feature>
<dbReference type="RefSeq" id="XP_018700369.1">
    <property type="nucleotide sequence ID" value="XM_018852409.1"/>
</dbReference>
<gene>
    <name evidence="3" type="ORF">ISF_08806</name>
</gene>
<dbReference type="STRING" id="1081104.A0A162I7F6"/>
<feature type="signal peptide" evidence="2">
    <location>
        <begin position="1"/>
        <end position="18"/>
    </location>
</feature>
<sequence length="362" mass="35494">MHFNNALLLAGAAAVAHAKTVCVTVGADGGVTFGPGNSNAIAGDIVEFRFFKTHSIVQAAFDKPCEPLPGGFASGFVKVEEKDCGLSTFSVTVKDDKPIWFYSGQGDACKKGMVGSINAPATGNTLPAFCEGAKASNKTVNPTKVPCGGILDIKQGVTIGTTPVVGQPITSGQPSIPGRPTTSVVPGQPQPTTSGVPGRPTTSGVAGQPSSSVSGRPSSVVPGQPSSSVSGRPSTSVAPGQPQPTTSGVPVRPTSVAPGQSSSLSGRPSSVAPGQPSSVSGRPSSVVSGVPGRPTTTGVAGQPTSVRPSSVSGRPSSVSGRPSSVSGRPTGTSTRPGVPVVTNGAAQLGAGALAAVAAIAML</sequence>
<dbReference type="Proteomes" id="UP000076744">
    <property type="component" value="Unassembled WGS sequence"/>
</dbReference>
<dbReference type="SUPFAM" id="SSF49503">
    <property type="entry name" value="Cupredoxins"/>
    <property type="match status" value="1"/>
</dbReference>
<dbReference type="PANTHER" id="PTHR34883:SF15">
    <property type="entry name" value="EXTRACELLULAR SERINE-RICH PROTEIN"/>
    <property type="match status" value="1"/>
</dbReference>
<feature type="compositionally biased region" description="Low complexity" evidence="1">
    <location>
        <begin position="207"/>
        <end position="237"/>
    </location>
</feature>
<reference evidence="3 4" key="1">
    <citation type="journal article" date="2016" name="Genome Biol. Evol.">
        <title>Divergent and convergent evolution of fungal pathogenicity.</title>
        <authorList>
            <person name="Shang Y."/>
            <person name="Xiao G."/>
            <person name="Zheng P."/>
            <person name="Cen K."/>
            <person name="Zhan S."/>
            <person name="Wang C."/>
        </authorList>
    </citation>
    <scope>NUCLEOTIDE SEQUENCE [LARGE SCALE GENOMIC DNA]</scope>
    <source>
        <strain evidence="3 4">ARSEF 2679</strain>
    </source>
</reference>
<evidence type="ECO:0000313" key="3">
    <source>
        <dbReference type="EMBL" id="OAA53325.1"/>
    </source>
</evidence>
<evidence type="ECO:0000256" key="2">
    <source>
        <dbReference type="SAM" id="SignalP"/>
    </source>
</evidence>
<dbReference type="InterPro" id="IPR052953">
    <property type="entry name" value="Ser-rich/MCO-related"/>
</dbReference>
<dbReference type="AlphaFoldDB" id="A0A162I7F6"/>
<name>A0A162I7F6_CORFA</name>
<keyword evidence="2" id="KW-0732">Signal</keyword>
<comment type="caution">
    <text evidence="3">The sequence shown here is derived from an EMBL/GenBank/DDBJ whole genome shotgun (WGS) entry which is preliminary data.</text>
</comment>
<dbReference type="CDD" id="cd00920">
    <property type="entry name" value="Cupredoxin"/>
    <property type="match status" value="1"/>
</dbReference>